<dbReference type="OrthoDB" id="3753443at2759"/>
<proteinExistence type="predicted"/>
<gene>
    <name evidence="1" type="ORF">D9611_013562</name>
</gene>
<evidence type="ECO:0000313" key="1">
    <source>
        <dbReference type="EMBL" id="KAF5334415.1"/>
    </source>
</evidence>
<organism evidence="1 2">
    <name type="scientific">Ephemerocybe angulata</name>
    <dbReference type="NCBI Taxonomy" id="980116"/>
    <lineage>
        <taxon>Eukaryota</taxon>
        <taxon>Fungi</taxon>
        <taxon>Dikarya</taxon>
        <taxon>Basidiomycota</taxon>
        <taxon>Agaricomycotina</taxon>
        <taxon>Agaricomycetes</taxon>
        <taxon>Agaricomycetidae</taxon>
        <taxon>Agaricales</taxon>
        <taxon>Agaricineae</taxon>
        <taxon>Psathyrellaceae</taxon>
        <taxon>Ephemerocybe</taxon>
    </lineage>
</organism>
<reference evidence="1 2" key="1">
    <citation type="journal article" date="2020" name="ISME J.">
        <title>Uncovering the hidden diversity of litter-decomposition mechanisms in mushroom-forming fungi.</title>
        <authorList>
            <person name="Floudas D."/>
            <person name="Bentzer J."/>
            <person name="Ahren D."/>
            <person name="Johansson T."/>
            <person name="Persson P."/>
            <person name="Tunlid A."/>
        </authorList>
    </citation>
    <scope>NUCLEOTIDE SEQUENCE [LARGE SCALE GENOMIC DNA]</scope>
    <source>
        <strain evidence="1 2">CBS 175.51</strain>
    </source>
</reference>
<protein>
    <submittedName>
        <fullName evidence="1">Uncharacterized protein</fullName>
    </submittedName>
</protein>
<accession>A0A8H5C398</accession>
<dbReference type="EMBL" id="JAACJK010000070">
    <property type="protein sequence ID" value="KAF5334415.1"/>
    <property type="molecule type" value="Genomic_DNA"/>
</dbReference>
<dbReference type="Proteomes" id="UP000541558">
    <property type="component" value="Unassembled WGS sequence"/>
</dbReference>
<dbReference type="AlphaFoldDB" id="A0A8H5C398"/>
<sequence>MADTAIRTIGLADIALAGLMIYLPEPLYQGAYSVWVNSVTGYKIANPAEGPGFAQGLALMLVAIGVAHLVASVSGPGAKPTIFAINAAAAVLAVLSTVFQKESGLACTMTVTMAFSQSAITVLLYLLGAASDKDESRAEKVKDRAE</sequence>
<keyword evidence="2" id="KW-1185">Reference proteome</keyword>
<evidence type="ECO:0000313" key="2">
    <source>
        <dbReference type="Proteomes" id="UP000541558"/>
    </source>
</evidence>
<name>A0A8H5C398_9AGAR</name>
<comment type="caution">
    <text evidence="1">The sequence shown here is derived from an EMBL/GenBank/DDBJ whole genome shotgun (WGS) entry which is preliminary data.</text>
</comment>